<dbReference type="STRING" id="70667.A0A183SG19"/>
<dbReference type="PRINTS" id="PR00398">
    <property type="entry name" value="STRDHORMONER"/>
</dbReference>
<dbReference type="PROSITE" id="PS51030">
    <property type="entry name" value="NUCLEAR_REC_DBD_2"/>
    <property type="match status" value="1"/>
</dbReference>
<accession>A0A183SG19</accession>
<dbReference type="WBParaSite" id="SSLN_0000326701-mRNA-1">
    <property type="protein sequence ID" value="SSLN_0000326701-mRNA-1"/>
    <property type="gene ID" value="SSLN_0000326701"/>
</dbReference>
<evidence type="ECO:0000256" key="3">
    <source>
        <dbReference type="ARBA" id="ARBA00022771"/>
    </source>
</evidence>
<dbReference type="OrthoDB" id="5984981at2759"/>
<dbReference type="SUPFAM" id="SSF57716">
    <property type="entry name" value="Glucocorticoid receptor-like (DNA-binding domain)"/>
    <property type="match status" value="1"/>
</dbReference>
<dbReference type="InterPro" id="IPR016355">
    <property type="entry name" value="NR5-like"/>
</dbReference>
<dbReference type="PROSITE" id="PS51843">
    <property type="entry name" value="NR_LBD"/>
    <property type="match status" value="1"/>
</dbReference>
<dbReference type="Gene3D" id="1.10.565.10">
    <property type="entry name" value="Retinoid X Receptor"/>
    <property type="match status" value="1"/>
</dbReference>
<evidence type="ECO:0000256" key="2">
    <source>
        <dbReference type="ARBA" id="ARBA00022723"/>
    </source>
</evidence>
<evidence type="ECO:0000256" key="8">
    <source>
        <dbReference type="ARBA" id="ARBA00023170"/>
    </source>
</evidence>
<dbReference type="CDD" id="cd06930">
    <property type="entry name" value="NR_LBD_F2"/>
    <property type="match status" value="1"/>
</dbReference>
<dbReference type="InterPro" id="IPR001723">
    <property type="entry name" value="Nuclear_hrmn_rcpt"/>
</dbReference>
<dbReference type="GO" id="GO:0004879">
    <property type="term" value="F:nuclear receptor activity"/>
    <property type="evidence" value="ECO:0007669"/>
    <property type="project" value="InterPro"/>
</dbReference>
<dbReference type="EMBL" id="UYSU01032448">
    <property type="protein sequence ID" value="VDL89552.1"/>
    <property type="molecule type" value="Genomic_DNA"/>
</dbReference>
<dbReference type="Pfam" id="PF00104">
    <property type="entry name" value="Hormone_recep"/>
    <property type="match status" value="1"/>
</dbReference>
<feature type="compositionally biased region" description="Polar residues" evidence="10">
    <location>
        <begin position="985"/>
        <end position="996"/>
    </location>
</feature>
<feature type="region of interest" description="Disordered" evidence="10">
    <location>
        <begin position="491"/>
        <end position="514"/>
    </location>
</feature>
<evidence type="ECO:0000256" key="1">
    <source>
        <dbReference type="ARBA" id="ARBA00004123"/>
    </source>
</evidence>
<feature type="compositionally biased region" description="Basic and acidic residues" evidence="10">
    <location>
        <begin position="133"/>
        <end position="145"/>
    </location>
</feature>
<evidence type="ECO:0000313" key="13">
    <source>
        <dbReference type="EMBL" id="VDL89552.1"/>
    </source>
</evidence>
<evidence type="ECO:0000256" key="4">
    <source>
        <dbReference type="ARBA" id="ARBA00022833"/>
    </source>
</evidence>
<evidence type="ECO:0000259" key="11">
    <source>
        <dbReference type="PROSITE" id="PS51030"/>
    </source>
</evidence>
<keyword evidence="8" id="KW-0675">Receptor</keyword>
<dbReference type="AlphaFoldDB" id="A0A183SG19"/>
<feature type="region of interest" description="Disordered" evidence="10">
    <location>
        <begin position="985"/>
        <end position="1017"/>
    </location>
</feature>
<dbReference type="PANTHER" id="PTHR24086">
    <property type="entry name" value="NUCLEAR RECEPTOR SUBFAMILY 5 GROUP A"/>
    <property type="match status" value="1"/>
</dbReference>
<dbReference type="InterPro" id="IPR013088">
    <property type="entry name" value="Znf_NHR/GATA"/>
</dbReference>
<dbReference type="InterPro" id="IPR035500">
    <property type="entry name" value="NHR-like_dom_sf"/>
</dbReference>
<dbReference type="Gene3D" id="3.30.50.10">
    <property type="entry name" value="Erythroid Transcription Factor GATA-1, subunit A"/>
    <property type="match status" value="1"/>
</dbReference>
<dbReference type="InterPro" id="IPR000536">
    <property type="entry name" value="Nucl_hrmn_rcpt_lig-bd"/>
</dbReference>
<evidence type="ECO:0000256" key="9">
    <source>
        <dbReference type="ARBA" id="ARBA00023242"/>
    </source>
</evidence>
<feature type="domain" description="Nuclear receptor" evidence="11">
    <location>
        <begin position="542"/>
        <end position="620"/>
    </location>
</feature>
<keyword evidence="2" id="KW-0479">Metal-binding</keyword>
<name>A0A183SG19_SCHSO</name>
<organism evidence="15">
    <name type="scientific">Schistocephalus solidus</name>
    <name type="common">Tapeworm</name>
    <dbReference type="NCBI Taxonomy" id="70667"/>
    <lineage>
        <taxon>Eukaryota</taxon>
        <taxon>Metazoa</taxon>
        <taxon>Spiralia</taxon>
        <taxon>Lophotrochozoa</taxon>
        <taxon>Platyhelminthes</taxon>
        <taxon>Cestoda</taxon>
        <taxon>Eucestoda</taxon>
        <taxon>Diphyllobothriidea</taxon>
        <taxon>Diphyllobothriidae</taxon>
        <taxon>Schistocephalus</taxon>
    </lineage>
</organism>
<keyword evidence="6" id="KW-0238">DNA-binding</keyword>
<keyword evidence="14" id="KW-1185">Reference proteome</keyword>
<protein>
    <submittedName>
        <fullName evidence="15">PAP-associated domain-containing protein</fullName>
    </submittedName>
</protein>
<evidence type="ECO:0000313" key="15">
    <source>
        <dbReference type="WBParaSite" id="SSLN_0000326701-mRNA-1"/>
    </source>
</evidence>
<gene>
    <name evidence="13" type="ORF">SSLN_LOCUS3167</name>
</gene>
<feature type="compositionally biased region" description="Polar residues" evidence="10">
    <location>
        <begin position="36"/>
        <end position="45"/>
    </location>
</feature>
<feature type="compositionally biased region" description="Basic and acidic residues" evidence="10">
    <location>
        <begin position="113"/>
        <end position="124"/>
    </location>
</feature>
<sequence>MSDSPHFTQGRDGITFHVSTEAAFATDSATEDQRSSDLQSKNGDSLESFEQKGSQSSSSTTHLTIQLSEDAEGSSLSQQKLEELIMQLSRSGQLQLREESKIIIEVKGGQKNADSKQPKSRVDQAVESGAKSRGSDTLDPQHEHSSNSVLPQASNTANEPNHGATTSTLPPVSKVVVVPYQQQLQTTVSAANSYQTSTKVVNSGTAGTSVPLQPYQLQSNQQAPTYIIIPTRQLGGNQLNMSPSQSGIPTTDTTSSSSLRVLTQPGQPKIIAMIKAYYRSITARIVHNNPSQTFDIPSSVRQGWILSRILFNYAIACIVGRALHGSGGVAFVSGRRLTDLDYTDDIDFLASSFGDLQSVVFSILKKCLWTRRGISVATKIRVYRTSVRSVLYGCECWALRVEDEQRLKVFNHRCPRAILRMKFTDYVSNEAGRTRYFLLQTPFSKSEPASAISSFSLKTATMLTGERSVVVLQQQHHTPAPIVPVRQLTTTSHSGGSRLPLSQSTPMSTSGSRLCRNEGYSNAGVSSRESSWQQYVKQFAKLGPCPICGDKISGYHYGIFCCESCKGFFKRTVQNAKRYACHMATPSSLCEITAASRKKCPACRFVKCLEKGMRMEAIRSDRTRGGRSMYPGSRYLRQLAARASGTPGDRKPTTLATLAPLPSSGVPSGDSINMGVGSSSSSSLQMVPMTLGPNGLPASEDVGGGVYLDPAVLDDSVPTTVSQGQSEFSDYDYKHLGLSGILRNQQHSTADMPKLLREILKVEESVEAEPEESLDFDSAEDEATVYRALLNLADQRLYRIVRWSRALPVFTNLDTDDQILLLQNCWADLLCLDCCWKSLPTPSEIRLTSSKCINLDVACEKGANDLVSNLLQLTQDLKRLRLTIVDFACLKVILLMQPDLVNLRAVRQVKQFQECVSRMLMEHTAATLPEVPNKFAELLVRIPELQRTSSLARELLVDKDLSPYLSSNSLLMELLRSDFQRQSSVVEGSGTATSPPGSLHQHHHQTVVPTPQGSGAEVMCVDPQTLSRETLQTTNNNGVVVTSAPAYQHHESAVDESVYRSTEVADADDPTGGPPDLHPAYTSPAGTQPGDRRGHVSNSIGAI</sequence>
<dbReference type="PANTHER" id="PTHR24086:SF25">
    <property type="entry name" value="NUCLEAR HORMONE RECEPTOR FTZ-F1 BETA"/>
    <property type="match status" value="1"/>
</dbReference>
<dbReference type="Proteomes" id="UP000275846">
    <property type="component" value="Unassembled WGS sequence"/>
</dbReference>
<dbReference type="GO" id="GO:0008270">
    <property type="term" value="F:zinc ion binding"/>
    <property type="evidence" value="ECO:0007669"/>
    <property type="project" value="UniProtKB-KW"/>
</dbReference>
<keyword evidence="5" id="KW-0805">Transcription regulation</keyword>
<feature type="compositionally biased region" description="Polar residues" evidence="10">
    <location>
        <begin position="491"/>
        <end position="512"/>
    </location>
</feature>
<evidence type="ECO:0000313" key="14">
    <source>
        <dbReference type="Proteomes" id="UP000275846"/>
    </source>
</evidence>
<feature type="region of interest" description="Disordered" evidence="10">
    <location>
        <begin position="643"/>
        <end position="668"/>
    </location>
</feature>
<dbReference type="Pfam" id="PF00105">
    <property type="entry name" value="zf-C4"/>
    <property type="match status" value="1"/>
</dbReference>
<dbReference type="PRINTS" id="PR00047">
    <property type="entry name" value="STROIDFINGER"/>
</dbReference>
<dbReference type="SUPFAM" id="SSF48508">
    <property type="entry name" value="Nuclear receptor ligand-binding domain"/>
    <property type="match status" value="1"/>
</dbReference>
<dbReference type="PROSITE" id="PS00031">
    <property type="entry name" value="NUCLEAR_REC_DBD_1"/>
    <property type="match status" value="1"/>
</dbReference>
<dbReference type="SMART" id="SM00399">
    <property type="entry name" value="ZnF_C4"/>
    <property type="match status" value="1"/>
</dbReference>
<feature type="domain" description="NR LBD" evidence="12">
    <location>
        <begin position="751"/>
        <end position="978"/>
    </location>
</feature>
<proteinExistence type="predicted"/>
<evidence type="ECO:0000256" key="6">
    <source>
        <dbReference type="ARBA" id="ARBA00023125"/>
    </source>
</evidence>
<feature type="compositionally biased region" description="Low complexity" evidence="10">
    <location>
        <begin position="54"/>
        <end position="68"/>
    </location>
</feature>
<evidence type="ECO:0000259" key="12">
    <source>
        <dbReference type="PROSITE" id="PS51843"/>
    </source>
</evidence>
<dbReference type="FunFam" id="3.30.50.10:FF:000037">
    <property type="entry name" value="Nuclear hormone receptor FTZ-F1 beta"/>
    <property type="match status" value="1"/>
</dbReference>
<feature type="compositionally biased region" description="Polar residues" evidence="10">
    <location>
        <begin position="146"/>
        <end position="170"/>
    </location>
</feature>
<comment type="subcellular location">
    <subcellularLocation>
        <location evidence="1">Nucleus</location>
    </subcellularLocation>
</comment>
<dbReference type="InterPro" id="IPR001628">
    <property type="entry name" value="Znf_hrmn_rcpt"/>
</dbReference>
<evidence type="ECO:0000256" key="10">
    <source>
        <dbReference type="SAM" id="MobiDB-lite"/>
    </source>
</evidence>
<keyword evidence="7" id="KW-0804">Transcription</keyword>
<keyword evidence="9" id="KW-0539">Nucleus</keyword>
<dbReference type="GO" id="GO:0005634">
    <property type="term" value="C:nucleus"/>
    <property type="evidence" value="ECO:0007669"/>
    <property type="project" value="UniProtKB-SubCell"/>
</dbReference>
<reference evidence="15" key="1">
    <citation type="submission" date="2016-06" db="UniProtKB">
        <authorList>
            <consortium name="WormBaseParasite"/>
        </authorList>
    </citation>
    <scope>IDENTIFICATION</scope>
</reference>
<dbReference type="GO" id="GO:0043565">
    <property type="term" value="F:sequence-specific DNA binding"/>
    <property type="evidence" value="ECO:0007669"/>
    <property type="project" value="InterPro"/>
</dbReference>
<keyword evidence="4" id="KW-0862">Zinc</keyword>
<dbReference type="SMART" id="SM00430">
    <property type="entry name" value="HOLI"/>
    <property type="match status" value="1"/>
</dbReference>
<reference evidence="13 14" key="2">
    <citation type="submission" date="2018-11" db="EMBL/GenBank/DDBJ databases">
        <authorList>
            <consortium name="Pathogen Informatics"/>
        </authorList>
    </citation>
    <scope>NUCLEOTIDE SEQUENCE [LARGE SCALE GENOMIC DNA]</scope>
    <source>
        <strain evidence="13 14">NST_G2</strain>
    </source>
</reference>
<evidence type="ECO:0000256" key="7">
    <source>
        <dbReference type="ARBA" id="ARBA00023163"/>
    </source>
</evidence>
<evidence type="ECO:0000256" key="5">
    <source>
        <dbReference type="ARBA" id="ARBA00023015"/>
    </source>
</evidence>
<feature type="region of interest" description="Disordered" evidence="10">
    <location>
        <begin position="108"/>
        <end position="170"/>
    </location>
</feature>
<feature type="region of interest" description="Disordered" evidence="10">
    <location>
        <begin position="1051"/>
        <end position="1103"/>
    </location>
</feature>
<dbReference type="CDD" id="cd07167">
    <property type="entry name" value="NR_DBD_Lrh-1_like"/>
    <property type="match status" value="1"/>
</dbReference>
<feature type="region of interest" description="Disordered" evidence="10">
    <location>
        <begin position="25"/>
        <end position="74"/>
    </location>
</feature>
<keyword evidence="3" id="KW-0863">Zinc-finger</keyword>